<feature type="compositionally biased region" description="Basic and acidic residues" evidence="1">
    <location>
        <begin position="117"/>
        <end position="128"/>
    </location>
</feature>
<dbReference type="OrthoDB" id="16729at2759"/>
<protein>
    <submittedName>
        <fullName evidence="2">Uncharacterized protein</fullName>
    </submittedName>
</protein>
<sequence>MTTTSSILPLDLRLRTLEARLFGVPPSLVDSTGTSSSSIRHQKNGLAGASDGRDGHESDARKGATRRMREIEDSFDRLAGQSDGLKRLLEGYEQYRALLALPTNQPSSSLSATAEGSDPHPHHSEGRTESATTSDFHESSSLSESDLLPDRVKLSMVLEAARDIRGAERDLREIDLLRKKGVEGSGSLEDLLPHRPLLIKAVKEAQTRSAELDRARRDVGQLLMRYNEFTNATSGLFVDIHHRLEYLEARVWALERKKKKELAERY</sequence>
<dbReference type="GO" id="GO:0061640">
    <property type="term" value="P:cytoskeleton-dependent cytokinesis"/>
    <property type="evidence" value="ECO:0007669"/>
    <property type="project" value="InterPro"/>
</dbReference>
<evidence type="ECO:0000313" key="3">
    <source>
        <dbReference type="Proteomes" id="UP000092666"/>
    </source>
</evidence>
<reference evidence="2 3" key="1">
    <citation type="submission" date="2013-07" db="EMBL/GenBank/DDBJ databases">
        <title>The Genome Sequence of Cryptococcus heveanensis BCC8398.</title>
        <authorList>
            <consortium name="The Broad Institute Genome Sequencing Platform"/>
            <person name="Cuomo C."/>
            <person name="Litvintseva A."/>
            <person name="Chen Y."/>
            <person name="Heitman J."/>
            <person name="Sun S."/>
            <person name="Springer D."/>
            <person name="Dromer F."/>
            <person name="Young S.K."/>
            <person name="Zeng Q."/>
            <person name="Gargeya S."/>
            <person name="Fitzgerald M."/>
            <person name="Abouelleil A."/>
            <person name="Alvarado L."/>
            <person name="Berlin A.M."/>
            <person name="Chapman S.B."/>
            <person name="Dewar J."/>
            <person name="Goldberg J."/>
            <person name="Griggs A."/>
            <person name="Gujja S."/>
            <person name="Hansen M."/>
            <person name="Howarth C."/>
            <person name="Imamovic A."/>
            <person name="Larimer J."/>
            <person name="McCowan C."/>
            <person name="Murphy C."/>
            <person name="Pearson M."/>
            <person name="Priest M."/>
            <person name="Roberts A."/>
            <person name="Saif S."/>
            <person name="Shea T."/>
            <person name="Sykes S."/>
            <person name="Wortman J."/>
            <person name="Nusbaum C."/>
            <person name="Birren B."/>
        </authorList>
    </citation>
    <scope>NUCLEOTIDE SEQUENCE [LARGE SCALE GENOMIC DNA]</scope>
    <source>
        <strain evidence="2 3">BCC8398</strain>
    </source>
</reference>
<dbReference type="AlphaFoldDB" id="A0A1B9GJ16"/>
<feature type="compositionally biased region" description="Polar residues" evidence="1">
    <location>
        <begin position="104"/>
        <end position="114"/>
    </location>
</feature>
<dbReference type="Proteomes" id="UP000092666">
    <property type="component" value="Unassembled WGS sequence"/>
</dbReference>
<organism evidence="2 3">
    <name type="scientific">Kwoniella heveanensis BCC8398</name>
    <dbReference type="NCBI Taxonomy" id="1296120"/>
    <lineage>
        <taxon>Eukaryota</taxon>
        <taxon>Fungi</taxon>
        <taxon>Dikarya</taxon>
        <taxon>Basidiomycota</taxon>
        <taxon>Agaricomycotina</taxon>
        <taxon>Tremellomycetes</taxon>
        <taxon>Tremellales</taxon>
        <taxon>Cryptococcaceae</taxon>
        <taxon>Kwoniella</taxon>
    </lineage>
</organism>
<accession>A0A1B9GJ16</accession>
<reference evidence="3" key="2">
    <citation type="submission" date="2013-12" db="EMBL/GenBank/DDBJ databases">
        <title>Evolution of pathogenesis and genome organization in the Tremellales.</title>
        <authorList>
            <person name="Cuomo C."/>
            <person name="Litvintseva A."/>
            <person name="Heitman J."/>
            <person name="Chen Y."/>
            <person name="Sun S."/>
            <person name="Springer D."/>
            <person name="Dromer F."/>
            <person name="Young S."/>
            <person name="Zeng Q."/>
            <person name="Chapman S."/>
            <person name="Gujja S."/>
            <person name="Saif S."/>
            <person name="Birren B."/>
        </authorList>
    </citation>
    <scope>NUCLEOTIDE SEQUENCE [LARGE SCALE GENOMIC DNA]</scope>
    <source>
        <strain evidence="3">BCC8398</strain>
    </source>
</reference>
<feature type="region of interest" description="Disordered" evidence="1">
    <location>
        <begin position="104"/>
        <end position="144"/>
    </location>
</feature>
<dbReference type="PANTHER" id="PTHR28360">
    <property type="entry name" value="DYNACTIN SUBUNIT 3"/>
    <property type="match status" value="1"/>
</dbReference>
<evidence type="ECO:0000256" key="1">
    <source>
        <dbReference type="SAM" id="MobiDB-lite"/>
    </source>
</evidence>
<proteinExistence type="predicted"/>
<dbReference type="GO" id="GO:0005869">
    <property type="term" value="C:dynactin complex"/>
    <property type="evidence" value="ECO:0007669"/>
    <property type="project" value="InterPro"/>
</dbReference>
<dbReference type="STRING" id="1296120.A0A1B9GJ16"/>
<dbReference type="InterPro" id="IPR009991">
    <property type="entry name" value="DCTN3"/>
</dbReference>
<gene>
    <name evidence="2" type="ORF">I316_07464</name>
</gene>
<feature type="region of interest" description="Disordered" evidence="1">
    <location>
        <begin position="25"/>
        <end position="68"/>
    </location>
</feature>
<dbReference type="PANTHER" id="PTHR28360:SF1">
    <property type="entry name" value="DYNACTIN SUBUNIT 3"/>
    <property type="match status" value="1"/>
</dbReference>
<dbReference type="EMBL" id="KI669514">
    <property type="protein sequence ID" value="OCF30936.1"/>
    <property type="molecule type" value="Genomic_DNA"/>
</dbReference>
<evidence type="ECO:0000313" key="2">
    <source>
        <dbReference type="EMBL" id="OCF30936.1"/>
    </source>
</evidence>
<keyword evidence="3" id="KW-1185">Reference proteome</keyword>
<feature type="compositionally biased region" description="Basic and acidic residues" evidence="1">
    <location>
        <begin position="51"/>
        <end position="68"/>
    </location>
</feature>
<name>A0A1B9GJ16_9TREE</name>